<dbReference type="Proteomes" id="UP001157911">
    <property type="component" value="Unassembled WGS sequence"/>
</dbReference>
<keyword evidence="3" id="KW-1185">Reference proteome</keyword>
<name>A0ABY1NNJ2_9BACT</name>
<evidence type="ECO:0000313" key="2">
    <source>
        <dbReference type="EMBL" id="SMP14044.1"/>
    </source>
</evidence>
<feature type="transmembrane region" description="Helical" evidence="1">
    <location>
        <begin position="37"/>
        <end position="56"/>
    </location>
</feature>
<feature type="transmembrane region" description="Helical" evidence="1">
    <location>
        <begin position="9"/>
        <end position="31"/>
    </location>
</feature>
<dbReference type="EMBL" id="FXUB01000003">
    <property type="protein sequence ID" value="SMP14044.1"/>
    <property type="molecule type" value="Genomic_DNA"/>
</dbReference>
<keyword evidence="1" id="KW-0812">Transmembrane</keyword>
<comment type="caution">
    <text evidence="2">The sequence shown here is derived from an EMBL/GenBank/DDBJ whole genome shotgun (WGS) entry which is preliminary data.</text>
</comment>
<protein>
    <recommendedName>
        <fullName evidence="4">GtrA-like protein domain-containing protein</fullName>
    </recommendedName>
</protein>
<keyword evidence="1" id="KW-0472">Membrane</keyword>
<accession>A0ABY1NNJ2</accession>
<evidence type="ECO:0008006" key="4">
    <source>
        <dbReference type="Google" id="ProtNLM"/>
    </source>
</evidence>
<organism evidence="2 3">
    <name type="scientific">Desulfurobacterium pacificum</name>
    <dbReference type="NCBI Taxonomy" id="240166"/>
    <lineage>
        <taxon>Bacteria</taxon>
        <taxon>Pseudomonadati</taxon>
        <taxon>Aquificota</taxon>
        <taxon>Aquificia</taxon>
        <taxon>Desulfurobacteriales</taxon>
        <taxon>Desulfurobacteriaceae</taxon>
        <taxon>Desulfurobacterium</taxon>
    </lineage>
</organism>
<feature type="transmembrane region" description="Helical" evidence="1">
    <location>
        <begin position="76"/>
        <end position="98"/>
    </location>
</feature>
<proteinExistence type="predicted"/>
<dbReference type="RefSeq" id="WP_283400720.1">
    <property type="nucleotide sequence ID" value="NZ_FXUB01000003.1"/>
</dbReference>
<evidence type="ECO:0000256" key="1">
    <source>
        <dbReference type="SAM" id="Phobius"/>
    </source>
</evidence>
<keyword evidence="1" id="KW-1133">Transmembrane helix</keyword>
<gene>
    <name evidence="2" type="ORF">SAMN06265339_1262</name>
</gene>
<feature type="transmembrane region" description="Helical" evidence="1">
    <location>
        <begin position="104"/>
        <end position="124"/>
    </location>
</feature>
<sequence length="130" mass="15359">MERSFLKAFIVYAYSFVLLFMFNGLLMNFMFKAGASPLVAKLVTYVISPVFLFFSYQFSLKRFAGFKDERLLAKAWAYHFVPFVVISFFLSWLIVFFFKGSPLGMFLFMNLEIAVIFFTFKLSYDRVLKR</sequence>
<evidence type="ECO:0000313" key="3">
    <source>
        <dbReference type="Proteomes" id="UP001157911"/>
    </source>
</evidence>
<reference evidence="2 3" key="1">
    <citation type="submission" date="2017-05" db="EMBL/GenBank/DDBJ databases">
        <authorList>
            <person name="Varghese N."/>
            <person name="Submissions S."/>
        </authorList>
    </citation>
    <scope>NUCLEOTIDE SEQUENCE [LARGE SCALE GENOMIC DNA]</scope>
    <source>
        <strain evidence="2 3">DSM 15522</strain>
    </source>
</reference>